<dbReference type="Pfam" id="PF12146">
    <property type="entry name" value="Hydrolase_4"/>
    <property type="match status" value="1"/>
</dbReference>
<reference evidence="2 3" key="1">
    <citation type="submission" date="2016-10" db="EMBL/GenBank/DDBJ databases">
        <authorList>
            <person name="Varghese N."/>
            <person name="Submissions S."/>
        </authorList>
    </citation>
    <scope>NUCLEOTIDE SEQUENCE [LARGE SCALE GENOMIC DNA]</scope>
    <source>
        <strain evidence="2 3">BS2773</strain>
    </source>
</reference>
<sequence length="261" mass="28047">MLRYMGVLLGLFVFLPRLALADPASFATQDLRFTSAGTTLAGTVFLPEHPEVGVVLVHGSGQEKRMSGFAALLARQGIAVLTYDKRGVGQSGGVYAGPEVGTNNLDASNLTALAGDANAAFAALSKELAASQVPIGLVGFSQAGWIIPIAAQHNRRADFMVLFSGPVLTTLEQLRFQFLTEGKANFWSTHSEADVRKHLAEDPDRYQFVETDPRTALAQLSIPGLWLFGGQDVQAPAMVSIERLDALKASNTGYIQHWDTM</sequence>
<dbReference type="RefSeq" id="WP_218027736.1">
    <property type="nucleotide sequence ID" value="NZ_FNTS01000002.1"/>
</dbReference>
<dbReference type="Proteomes" id="UP000182179">
    <property type="component" value="Unassembled WGS sequence"/>
</dbReference>
<dbReference type="InterPro" id="IPR053145">
    <property type="entry name" value="AB_hydrolase_Est10"/>
</dbReference>
<accession>A0A1H4Z4E1</accession>
<keyword evidence="3" id="KW-1185">Reference proteome</keyword>
<evidence type="ECO:0000313" key="3">
    <source>
        <dbReference type="Proteomes" id="UP000182179"/>
    </source>
</evidence>
<dbReference type="Gene3D" id="3.40.50.1820">
    <property type="entry name" value="alpha/beta hydrolase"/>
    <property type="match status" value="1"/>
</dbReference>
<feature type="domain" description="Serine aminopeptidase S33" evidence="1">
    <location>
        <begin position="50"/>
        <end position="214"/>
    </location>
</feature>
<dbReference type="SUPFAM" id="SSF53474">
    <property type="entry name" value="alpha/beta-Hydrolases"/>
    <property type="match status" value="1"/>
</dbReference>
<organism evidence="2 3">
    <name type="scientific">Pseudomonas costantinii</name>
    <dbReference type="NCBI Taxonomy" id="168469"/>
    <lineage>
        <taxon>Bacteria</taxon>
        <taxon>Pseudomonadati</taxon>
        <taxon>Pseudomonadota</taxon>
        <taxon>Gammaproteobacteria</taxon>
        <taxon>Pseudomonadales</taxon>
        <taxon>Pseudomonadaceae</taxon>
        <taxon>Pseudomonas</taxon>
    </lineage>
</organism>
<dbReference type="InterPro" id="IPR022742">
    <property type="entry name" value="Hydrolase_4"/>
</dbReference>
<proteinExistence type="predicted"/>
<evidence type="ECO:0000313" key="2">
    <source>
        <dbReference type="EMBL" id="SED25089.1"/>
    </source>
</evidence>
<dbReference type="PANTHER" id="PTHR43265:SF1">
    <property type="entry name" value="ESTERASE ESTD"/>
    <property type="match status" value="1"/>
</dbReference>
<dbReference type="InterPro" id="IPR029058">
    <property type="entry name" value="AB_hydrolase_fold"/>
</dbReference>
<protein>
    <recommendedName>
        <fullName evidence="1">Serine aminopeptidase S33 domain-containing protein</fullName>
    </recommendedName>
</protein>
<name>A0A1H4Z4E1_9PSED</name>
<evidence type="ECO:0000259" key="1">
    <source>
        <dbReference type="Pfam" id="PF12146"/>
    </source>
</evidence>
<dbReference type="PANTHER" id="PTHR43265">
    <property type="entry name" value="ESTERASE ESTD"/>
    <property type="match status" value="1"/>
</dbReference>
<dbReference type="EMBL" id="FNTS01000002">
    <property type="protein sequence ID" value="SED25089.1"/>
    <property type="molecule type" value="Genomic_DNA"/>
</dbReference>
<comment type="caution">
    <text evidence="2">The sequence shown here is derived from an EMBL/GenBank/DDBJ whole genome shotgun (WGS) entry which is preliminary data.</text>
</comment>
<gene>
    <name evidence="2" type="ORF">SAMN04515675_0425</name>
</gene>